<sequence length="315" mass="34322">MNMKKVLVTCPPMLGMFEEFVEPAKLLGLDLVAAKTTQVLSEQELMTLLPEYDGWIIGDDPATKQVFEVGIRGRLKAAVKWGIGIDNVDFQACKDLGIPITNTPNMFGGEVADVGIALLLGLARKTYFIDREIRNNFGWPKPAGMSVAGKKVGVVGFGDIGESLVKRLGGFDVDVTVFDPGVEGDKGYKYVTRHEFPRGVEELDFLVFTCALNKHNYHMLNADVISKLKQGVMVVNVARGPLIDEAALIDALQCGHVAAAGLDVFEVEPLPASSPLREMPQCIFGSHNGSNTKEGVRRATHQAISYIAEFLNSQR</sequence>
<dbReference type="PANTHER" id="PTHR10996:SF283">
    <property type="entry name" value="GLYOXYLATE_HYDROXYPYRUVATE REDUCTASE B"/>
    <property type="match status" value="1"/>
</dbReference>
<dbReference type="GO" id="GO:0030267">
    <property type="term" value="F:glyoxylate reductase (NADPH) activity"/>
    <property type="evidence" value="ECO:0007669"/>
    <property type="project" value="TreeGrafter"/>
</dbReference>
<evidence type="ECO:0000256" key="2">
    <source>
        <dbReference type="ARBA" id="ARBA00023027"/>
    </source>
</evidence>
<evidence type="ECO:0000256" key="1">
    <source>
        <dbReference type="ARBA" id="ARBA00023002"/>
    </source>
</evidence>
<dbReference type="InterPro" id="IPR029753">
    <property type="entry name" value="D-isomer_DH_CS"/>
</dbReference>
<evidence type="ECO:0000313" key="7">
    <source>
        <dbReference type="Proteomes" id="UP000000684"/>
    </source>
</evidence>
<dbReference type="GO" id="GO:0005829">
    <property type="term" value="C:cytosol"/>
    <property type="evidence" value="ECO:0007669"/>
    <property type="project" value="TreeGrafter"/>
</dbReference>
<reference evidence="6 7" key="1">
    <citation type="submission" date="2006-08" db="EMBL/GenBank/DDBJ databases">
        <title>Complete sequence of Shewanella frigidimarina NCIMB 400.</title>
        <authorList>
            <consortium name="US DOE Joint Genome Institute"/>
            <person name="Copeland A."/>
            <person name="Lucas S."/>
            <person name="Lapidus A."/>
            <person name="Barry K."/>
            <person name="Detter J.C."/>
            <person name="Glavina del Rio T."/>
            <person name="Hammon N."/>
            <person name="Israni S."/>
            <person name="Dalin E."/>
            <person name="Tice H."/>
            <person name="Pitluck S."/>
            <person name="Fredrickson J.K."/>
            <person name="Kolker E."/>
            <person name="McCuel L.A."/>
            <person name="DiChristina T."/>
            <person name="Nealson K.H."/>
            <person name="Newman D."/>
            <person name="Tiedje J.M."/>
            <person name="Zhou J."/>
            <person name="Romine M.F."/>
            <person name="Culley D.E."/>
            <person name="Serres M."/>
            <person name="Chertkov O."/>
            <person name="Brettin T."/>
            <person name="Bruce D."/>
            <person name="Han C."/>
            <person name="Tapia R."/>
            <person name="Gilna P."/>
            <person name="Schmutz J."/>
            <person name="Larimer F."/>
            <person name="Land M."/>
            <person name="Hauser L."/>
            <person name="Kyrpides N."/>
            <person name="Mikhailova N."/>
            <person name="Richardson P."/>
        </authorList>
    </citation>
    <scope>NUCLEOTIDE SEQUENCE [LARGE SCALE GENOMIC DNA]</scope>
    <source>
        <strain evidence="6 7">NCIMB 400</strain>
    </source>
</reference>
<dbReference type="Pfam" id="PF00389">
    <property type="entry name" value="2-Hacid_dh"/>
    <property type="match status" value="1"/>
</dbReference>
<dbReference type="Proteomes" id="UP000000684">
    <property type="component" value="Chromosome"/>
</dbReference>
<organism evidence="6 7">
    <name type="scientific">Shewanella frigidimarina (strain NCIMB 400)</name>
    <dbReference type="NCBI Taxonomy" id="318167"/>
    <lineage>
        <taxon>Bacteria</taxon>
        <taxon>Pseudomonadati</taxon>
        <taxon>Pseudomonadota</taxon>
        <taxon>Gammaproteobacteria</taxon>
        <taxon>Alteromonadales</taxon>
        <taxon>Shewanellaceae</taxon>
        <taxon>Shewanella</taxon>
    </lineage>
</organism>
<protein>
    <submittedName>
        <fullName evidence="6">D-isomer specific 2-hydroxyacid dehydrogenase, NAD-binding</fullName>
    </submittedName>
</protein>
<feature type="domain" description="D-isomer specific 2-hydroxyacid dehydrogenase NAD-binding" evidence="5">
    <location>
        <begin position="116"/>
        <end position="289"/>
    </location>
</feature>
<dbReference type="PROSITE" id="PS00671">
    <property type="entry name" value="D_2_HYDROXYACID_DH_3"/>
    <property type="match status" value="1"/>
</dbReference>
<dbReference type="SUPFAM" id="SSF51735">
    <property type="entry name" value="NAD(P)-binding Rossmann-fold domains"/>
    <property type="match status" value="1"/>
</dbReference>
<keyword evidence="7" id="KW-1185">Reference proteome</keyword>
<keyword evidence="2" id="KW-0520">NAD</keyword>
<dbReference type="GO" id="GO:0016618">
    <property type="term" value="F:hydroxypyruvate reductase [NAD(P)H] activity"/>
    <property type="evidence" value="ECO:0007669"/>
    <property type="project" value="TreeGrafter"/>
</dbReference>
<dbReference type="Pfam" id="PF02826">
    <property type="entry name" value="2-Hacid_dh_C"/>
    <property type="match status" value="1"/>
</dbReference>
<comment type="similarity">
    <text evidence="3">Belongs to the D-isomer specific 2-hydroxyacid dehydrogenase family.</text>
</comment>
<dbReference type="STRING" id="318167.Sfri_2837"/>
<proteinExistence type="inferred from homology"/>
<dbReference type="PANTHER" id="PTHR10996">
    <property type="entry name" value="2-HYDROXYACID DEHYDROGENASE-RELATED"/>
    <property type="match status" value="1"/>
</dbReference>
<dbReference type="InterPro" id="IPR050223">
    <property type="entry name" value="D-isomer_2-hydroxyacid_DH"/>
</dbReference>
<dbReference type="InterPro" id="IPR036291">
    <property type="entry name" value="NAD(P)-bd_dom_sf"/>
</dbReference>
<evidence type="ECO:0000256" key="3">
    <source>
        <dbReference type="RuleBase" id="RU003719"/>
    </source>
</evidence>
<dbReference type="Gene3D" id="3.40.50.720">
    <property type="entry name" value="NAD(P)-binding Rossmann-like Domain"/>
    <property type="match status" value="2"/>
</dbReference>
<dbReference type="eggNOG" id="COG0111">
    <property type="taxonomic scope" value="Bacteria"/>
</dbReference>
<name>Q07Z88_SHEFN</name>
<dbReference type="CDD" id="cd12172">
    <property type="entry name" value="PGDH_like_2"/>
    <property type="match status" value="1"/>
</dbReference>
<evidence type="ECO:0000313" key="6">
    <source>
        <dbReference type="EMBL" id="ABI72676.1"/>
    </source>
</evidence>
<dbReference type="KEGG" id="sfr:Sfri_2837"/>
<dbReference type="InterPro" id="IPR006140">
    <property type="entry name" value="D-isomer_DH_NAD-bd"/>
</dbReference>
<dbReference type="AlphaFoldDB" id="Q07Z88"/>
<evidence type="ECO:0000259" key="4">
    <source>
        <dbReference type="Pfam" id="PF00389"/>
    </source>
</evidence>
<evidence type="ECO:0000259" key="5">
    <source>
        <dbReference type="Pfam" id="PF02826"/>
    </source>
</evidence>
<keyword evidence="1 3" id="KW-0560">Oxidoreductase</keyword>
<dbReference type="EMBL" id="CP000447">
    <property type="protein sequence ID" value="ABI72676.1"/>
    <property type="molecule type" value="Genomic_DNA"/>
</dbReference>
<accession>Q07Z88</accession>
<dbReference type="InterPro" id="IPR006139">
    <property type="entry name" value="D-isomer_2_OHA_DH_cat_dom"/>
</dbReference>
<gene>
    <name evidence="6" type="ordered locus">Sfri_2837</name>
</gene>
<dbReference type="GO" id="GO:0051287">
    <property type="term" value="F:NAD binding"/>
    <property type="evidence" value="ECO:0007669"/>
    <property type="project" value="InterPro"/>
</dbReference>
<feature type="domain" description="D-isomer specific 2-hydroxyacid dehydrogenase catalytic" evidence="4">
    <location>
        <begin position="35"/>
        <end position="314"/>
    </location>
</feature>
<dbReference type="SUPFAM" id="SSF52283">
    <property type="entry name" value="Formate/glycerate dehydrogenase catalytic domain-like"/>
    <property type="match status" value="1"/>
</dbReference>
<dbReference type="HOGENOM" id="CLU_019796_1_3_6"/>